<dbReference type="InterPro" id="IPR013783">
    <property type="entry name" value="Ig-like_fold"/>
</dbReference>
<protein>
    <submittedName>
        <fullName evidence="3">Interference hedgehog</fullName>
    </submittedName>
</protein>
<name>A0A226EPD6_FOLCA</name>
<organism evidence="3 4">
    <name type="scientific">Folsomia candida</name>
    <name type="common">Springtail</name>
    <dbReference type="NCBI Taxonomy" id="158441"/>
    <lineage>
        <taxon>Eukaryota</taxon>
        <taxon>Metazoa</taxon>
        <taxon>Ecdysozoa</taxon>
        <taxon>Arthropoda</taxon>
        <taxon>Hexapoda</taxon>
        <taxon>Collembola</taxon>
        <taxon>Entomobryomorpha</taxon>
        <taxon>Isotomoidea</taxon>
        <taxon>Isotomidae</taxon>
        <taxon>Proisotominae</taxon>
        <taxon>Folsomia</taxon>
    </lineage>
</organism>
<sequence length="169" mass="18690">MGTTTTTSAFGVVVFCFFLLLVEYCRCADIGKHFTRSPQSIVAPPGDRVTFQCETNIPAEQVRWKLNGRFLEANESDIRISGSFLVVKVAKVRERFLQQVGDYQCVANFGAESLTSLPAQLTIASLSPFPTQIQNRSLEVVEGNGVVAISCDPPYSNPPPVVQFWKLDR</sequence>
<evidence type="ECO:0000256" key="1">
    <source>
        <dbReference type="SAM" id="SignalP"/>
    </source>
</evidence>
<dbReference type="Gene3D" id="2.60.40.10">
    <property type="entry name" value="Immunoglobulins"/>
    <property type="match status" value="1"/>
</dbReference>
<gene>
    <name evidence="3" type="ORF">Fcan01_04957</name>
</gene>
<dbReference type="SUPFAM" id="SSF48726">
    <property type="entry name" value="Immunoglobulin"/>
    <property type="match status" value="1"/>
</dbReference>
<evidence type="ECO:0000259" key="2">
    <source>
        <dbReference type="PROSITE" id="PS50835"/>
    </source>
</evidence>
<comment type="caution">
    <text evidence="3">The sequence shown here is derived from an EMBL/GenBank/DDBJ whole genome shotgun (WGS) entry which is preliminary data.</text>
</comment>
<keyword evidence="4" id="KW-1185">Reference proteome</keyword>
<proteinExistence type="predicted"/>
<feature type="domain" description="Ig-like" evidence="2">
    <location>
        <begin position="32"/>
        <end position="122"/>
    </location>
</feature>
<dbReference type="Pfam" id="PF07679">
    <property type="entry name" value="I-set"/>
    <property type="match status" value="1"/>
</dbReference>
<dbReference type="SMART" id="SM00409">
    <property type="entry name" value="IG"/>
    <property type="match status" value="1"/>
</dbReference>
<accession>A0A226EPD6</accession>
<dbReference type="EMBL" id="LNIX01000002">
    <property type="protein sequence ID" value="OXA59493.1"/>
    <property type="molecule type" value="Genomic_DNA"/>
</dbReference>
<dbReference type="InterPro" id="IPR013098">
    <property type="entry name" value="Ig_I-set"/>
</dbReference>
<dbReference type="InterPro" id="IPR007110">
    <property type="entry name" value="Ig-like_dom"/>
</dbReference>
<reference evidence="3 4" key="1">
    <citation type="submission" date="2015-12" db="EMBL/GenBank/DDBJ databases">
        <title>The genome of Folsomia candida.</title>
        <authorList>
            <person name="Faddeeva A."/>
            <person name="Derks M.F."/>
            <person name="Anvar Y."/>
            <person name="Smit S."/>
            <person name="Van Straalen N."/>
            <person name="Roelofs D."/>
        </authorList>
    </citation>
    <scope>NUCLEOTIDE SEQUENCE [LARGE SCALE GENOMIC DNA]</scope>
    <source>
        <strain evidence="3 4">VU population</strain>
        <tissue evidence="3">Whole body</tissue>
    </source>
</reference>
<keyword evidence="1" id="KW-0732">Signal</keyword>
<evidence type="ECO:0000313" key="3">
    <source>
        <dbReference type="EMBL" id="OXA59493.1"/>
    </source>
</evidence>
<evidence type="ECO:0000313" key="4">
    <source>
        <dbReference type="Proteomes" id="UP000198287"/>
    </source>
</evidence>
<dbReference type="InterPro" id="IPR036179">
    <property type="entry name" value="Ig-like_dom_sf"/>
</dbReference>
<feature type="chain" id="PRO_5012646561" evidence="1">
    <location>
        <begin position="28"/>
        <end position="169"/>
    </location>
</feature>
<dbReference type="STRING" id="158441.A0A226EPD6"/>
<feature type="signal peptide" evidence="1">
    <location>
        <begin position="1"/>
        <end position="27"/>
    </location>
</feature>
<dbReference type="InterPro" id="IPR003599">
    <property type="entry name" value="Ig_sub"/>
</dbReference>
<dbReference type="PROSITE" id="PS50835">
    <property type="entry name" value="IG_LIKE"/>
    <property type="match status" value="1"/>
</dbReference>
<dbReference type="AlphaFoldDB" id="A0A226EPD6"/>
<dbReference type="Proteomes" id="UP000198287">
    <property type="component" value="Unassembled WGS sequence"/>
</dbReference>